<evidence type="ECO:0000256" key="1">
    <source>
        <dbReference type="PROSITE-ProRule" id="PRU00289"/>
    </source>
</evidence>
<dbReference type="Pfam" id="PF01580">
    <property type="entry name" value="FtsK_SpoIIIE"/>
    <property type="match status" value="2"/>
</dbReference>
<organism evidence="4 5">
    <name type="scientific">Frondihabitans sucicola</name>
    <dbReference type="NCBI Taxonomy" id="1268041"/>
    <lineage>
        <taxon>Bacteria</taxon>
        <taxon>Bacillati</taxon>
        <taxon>Actinomycetota</taxon>
        <taxon>Actinomycetes</taxon>
        <taxon>Micrococcales</taxon>
        <taxon>Microbacteriaceae</taxon>
        <taxon>Frondihabitans</taxon>
    </lineage>
</organism>
<feature type="domain" description="FtsK" evidence="3">
    <location>
        <begin position="199"/>
        <end position="374"/>
    </location>
</feature>
<keyword evidence="1" id="KW-0547">Nucleotide-binding</keyword>
<gene>
    <name evidence="4" type="ORF">GCM10025867_25530</name>
</gene>
<keyword evidence="5" id="KW-1185">Reference proteome</keyword>
<dbReference type="InterPro" id="IPR027417">
    <property type="entry name" value="P-loop_NTPase"/>
</dbReference>
<feature type="binding site" evidence="1">
    <location>
        <begin position="217"/>
        <end position="224"/>
    </location>
    <ligand>
        <name>ATP</name>
        <dbReference type="ChEBI" id="CHEBI:30616"/>
    </ligand>
</feature>
<dbReference type="Proteomes" id="UP001321486">
    <property type="component" value="Chromosome"/>
</dbReference>
<evidence type="ECO:0000313" key="5">
    <source>
        <dbReference type="Proteomes" id="UP001321486"/>
    </source>
</evidence>
<dbReference type="SUPFAM" id="SSF52540">
    <property type="entry name" value="P-loop containing nucleoside triphosphate hydrolases"/>
    <property type="match status" value="2"/>
</dbReference>
<protein>
    <recommendedName>
        <fullName evidence="3">FtsK domain-containing protein</fullName>
    </recommendedName>
</protein>
<evidence type="ECO:0000259" key="3">
    <source>
        <dbReference type="PROSITE" id="PS50901"/>
    </source>
</evidence>
<feature type="compositionally biased region" description="Polar residues" evidence="2">
    <location>
        <begin position="438"/>
        <end position="450"/>
    </location>
</feature>
<dbReference type="Gene3D" id="3.40.50.300">
    <property type="entry name" value="P-loop containing nucleotide triphosphate hydrolases"/>
    <property type="match status" value="2"/>
</dbReference>
<accession>A0ABN6Y2K4</accession>
<name>A0ABN6Y2K4_9MICO</name>
<dbReference type="EMBL" id="AP027732">
    <property type="protein sequence ID" value="BDZ50312.1"/>
    <property type="molecule type" value="Genomic_DNA"/>
</dbReference>
<dbReference type="InterPro" id="IPR002543">
    <property type="entry name" value="FtsK_dom"/>
</dbReference>
<evidence type="ECO:0000256" key="2">
    <source>
        <dbReference type="SAM" id="MobiDB-lite"/>
    </source>
</evidence>
<feature type="region of interest" description="Disordered" evidence="2">
    <location>
        <begin position="428"/>
        <end position="450"/>
    </location>
</feature>
<evidence type="ECO:0000313" key="4">
    <source>
        <dbReference type="EMBL" id="BDZ50312.1"/>
    </source>
</evidence>
<dbReference type="PROSITE" id="PS50901">
    <property type="entry name" value="FTSK"/>
    <property type="match status" value="1"/>
</dbReference>
<reference evidence="5" key="1">
    <citation type="journal article" date="2019" name="Int. J. Syst. Evol. Microbiol.">
        <title>The Global Catalogue of Microorganisms (GCM) 10K type strain sequencing project: providing services to taxonomists for standard genome sequencing and annotation.</title>
        <authorList>
            <consortium name="The Broad Institute Genomics Platform"/>
            <consortium name="The Broad Institute Genome Sequencing Center for Infectious Disease"/>
            <person name="Wu L."/>
            <person name="Ma J."/>
        </authorList>
    </citation>
    <scope>NUCLEOTIDE SEQUENCE [LARGE SCALE GENOMIC DNA]</scope>
    <source>
        <strain evidence="5">NBRC 108728</strain>
    </source>
</reference>
<dbReference type="NCBIfam" id="TIGR03925">
    <property type="entry name" value="T7SS_EccC_b"/>
    <property type="match status" value="1"/>
</dbReference>
<keyword evidence="1" id="KW-0067">ATP-binding</keyword>
<sequence length="450" mass="47927">MLASRERAFRDNGIDSLAMLRARHAAGDLPSLPSADVILLVDGYGAVRDEFERFDAALSELLARGSSFGIHVILSLTRWNEVRMNLQPLIGTRLELRLNDPSDSVIDRKLAQTIRAEQKGRVVTEDRLFAQIALPIMDDVDDDGVAAALTQLAERASESWNGPGAAPIRLLPADYAPDELPDPFEEPDRVPIGLRQDTMQPALVDLAHTDQHLSVFGDGGSGKTTLLRGLAEGLVDRYSPEELVIAVMDARGTLRDVCPDDYLGGYASSAIEARQLSTAIAEELAKRQGSADRSSGPRIVVVADDLDILASGGTEPLRPLMPYLPSARDLRLHVVLARPVAGLQRALYDPALQALRDTGGSTFLMSGERSEGQILPQLYAEPMVPGRGRFVRRGERAFVAQVAHFAAPVRVSPGQPTGAAAAGVEAAGVAGPAGSSGNTGSPDSPTEGLS</sequence>
<proteinExistence type="predicted"/>
<dbReference type="InterPro" id="IPR023837">
    <property type="entry name" value="EccCb-like_Actinobacteria"/>
</dbReference>